<keyword evidence="4 5" id="KW-0472">Membrane</keyword>
<evidence type="ECO:0000256" key="4">
    <source>
        <dbReference type="ARBA" id="ARBA00023136"/>
    </source>
</evidence>
<dbReference type="NCBIfam" id="TIGR03057">
    <property type="entry name" value="xxxLxxG_by_4"/>
    <property type="match status" value="1"/>
</dbReference>
<dbReference type="InterPro" id="IPR023908">
    <property type="entry name" value="xxxLxxG_rpt"/>
</dbReference>
<proteinExistence type="predicted"/>
<dbReference type="AlphaFoldDB" id="A0A846XUX8"/>
<organism evidence="7 8">
    <name type="scientific">Nocardia vermiculata</name>
    <dbReference type="NCBI Taxonomy" id="257274"/>
    <lineage>
        <taxon>Bacteria</taxon>
        <taxon>Bacillati</taxon>
        <taxon>Actinomycetota</taxon>
        <taxon>Actinomycetes</taxon>
        <taxon>Mycobacteriales</taxon>
        <taxon>Nocardiaceae</taxon>
        <taxon>Nocardia</taxon>
    </lineage>
</organism>
<dbReference type="InterPro" id="IPR017501">
    <property type="entry name" value="Phage_infect_YhgE_C"/>
</dbReference>
<dbReference type="NCBIfam" id="TIGR03062">
    <property type="entry name" value="pip_yhgE_Cterm"/>
    <property type="match status" value="1"/>
</dbReference>
<feature type="transmembrane region" description="Helical" evidence="5">
    <location>
        <begin position="546"/>
        <end position="570"/>
    </location>
</feature>
<dbReference type="Pfam" id="PF12698">
    <property type="entry name" value="ABC2_membrane_3"/>
    <property type="match status" value="2"/>
</dbReference>
<evidence type="ECO:0000256" key="3">
    <source>
        <dbReference type="ARBA" id="ARBA00022989"/>
    </source>
</evidence>
<keyword evidence="3 5" id="KW-1133">Transmembrane helix</keyword>
<gene>
    <name evidence="7" type="ORF">HGA08_04865</name>
</gene>
<feature type="transmembrane region" description="Helical" evidence="5">
    <location>
        <begin position="451"/>
        <end position="471"/>
    </location>
</feature>
<feature type="domain" description="ABC-2 type transporter transmembrane" evidence="6">
    <location>
        <begin position="401"/>
        <end position="626"/>
    </location>
</feature>
<keyword evidence="2 5" id="KW-0812">Transmembrane</keyword>
<evidence type="ECO:0000313" key="7">
    <source>
        <dbReference type="EMBL" id="NKY49544.1"/>
    </source>
</evidence>
<feature type="domain" description="ABC-2 type transporter transmembrane" evidence="6">
    <location>
        <begin position="27"/>
        <end position="164"/>
    </location>
</feature>
<keyword evidence="8" id="KW-1185">Reference proteome</keyword>
<evidence type="ECO:0000259" key="6">
    <source>
        <dbReference type="Pfam" id="PF12698"/>
    </source>
</evidence>
<evidence type="ECO:0000256" key="2">
    <source>
        <dbReference type="ARBA" id="ARBA00022692"/>
    </source>
</evidence>
<sequence length="646" mass="66979">MTVFRLALVEFRRFRAPMRRLVPIGLMMIPLLYGSLYLWSNWDPYGRTDQIPVAVVNQDRPAVANGQQIDAGQQFTEQLKASGVFAWHFVDADEALDGLRHGRYYFTITVPPDFSAKLASAQNPTPERASLGITMNDANNYIVGIVAQTAKTELQSQVDSAAHAAYARAIYGDLSLVKQQLQIASAGAHRLLDATVLAQQGSAALTQGVASAQAGSGAISDGVGQLAAAAEGADRAIAAITEAGAAALPTATAALANAGTAAAQSLAVVHEATGLVGQAAAQGSTALEQFSAAHPEFAGDPLLGAVRRSAQTMTDTAATAHASAADAQQAARQLTERAGRLQADSGPFTQAVTGATAPLQALSAAARTVGGGATQVTSGLESLHAGSRTLQTGADQLNSGAADITKVIDDATAKIPETSPEQTAKAADVLGSPVGISTDNLHPAGVYGRGFAPFFFAIALWVVGLLAYLFIRPLNPRALAGRVDAFTVATAGWLPVAVIAAVGGLLLYLVVQLGLGLNPIHPLWMIGLLVLAAGAYVAIDHFLRVALGAIGEAISLALLIIQLTACGGLYPIETTPAPFRAIHPLIPMTYVVDGLRVTVSGGLTTNLVRDLLVLAGFAIAFLAATSLVVRRQRMWTLDRLHPQIEA</sequence>
<feature type="transmembrane region" description="Helical" evidence="5">
    <location>
        <begin position="522"/>
        <end position="539"/>
    </location>
</feature>
<name>A0A846XUX8_9NOCA</name>
<dbReference type="InterPro" id="IPR017500">
    <property type="entry name" value="Phage_infect_YhgE_N"/>
</dbReference>
<accession>A0A846XUX8</accession>
<evidence type="ECO:0000256" key="5">
    <source>
        <dbReference type="SAM" id="Phobius"/>
    </source>
</evidence>
<evidence type="ECO:0000313" key="8">
    <source>
        <dbReference type="Proteomes" id="UP000565711"/>
    </source>
</evidence>
<dbReference type="InterPro" id="IPR013525">
    <property type="entry name" value="ABC2_TM"/>
</dbReference>
<dbReference type="RefSeq" id="WP_067869104.1">
    <property type="nucleotide sequence ID" value="NZ_JAAXOP010000002.1"/>
</dbReference>
<dbReference type="PANTHER" id="PTHR43077:SF10">
    <property type="entry name" value="TRANSPORT PERMEASE PROTEIN"/>
    <property type="match status" value="1"/>
</dbReference>
<reference evidence="7 8" key="1">
    <citation type="submission" date="2020-04" db="EMBL/GenBank/DDBJ databases">
        <title>MicrobeNet Type strains.</title>
        <authorList>
            <person name="Nicholson A.C."/>
        </authorList>
    </citation>
    <scope>NUCLEOTIDE SEQUENCE [LARGE SCALE GENOMIC DNA]</scope>
    <source>
        <strain evidence="7 8">JCM 12354</strain>
    </source>
</reference>
<dbReference type="InterPro" id="IPR051328">
    <property type="entry name" value="T7SS_ABC-Transporter"/>
</dbReference>
<feature type="transmembrane region" description="Helical" evidence="5">
    <location>
        <begin position="21"/>
        <end position="39"/>
    </location>
</feature>
<comment type="subcellular location">
    <subcellularLocation>
        <location evidence="1">Membrane</location>
        <topology evidence="1">Multi-pass membrane protein</topology>
    </subcellularLocation>
</comment>
<dbReference type="EMBL" id="JAAXOP010000002">
    <property type="protein sequence ID" value="NKY49544.1"/>
    <property type="molecule type" value="Genomic_DNA"/>
</dbReference>
<dbReference type="Gene3D" id="3.40.1710.10">
    <property type="entry name" value="abc type-2 transporter like domain"/>
    <property type="match status" value="1"/>
</dbReference>
<dbReference type="PANTHER" id="PTHR43077">
    <property type="entry name" value="TRANSPORT PERMEASE YVFS-RELATED"/>
    <property type="match status" value="1"/>
</dbReference>
<dbReference type="Proteomes" id="UP000565711">
    <property type="component" value="Unassembled WGS sequence"/>
</dbReference>
<dbReference type="NCBIfam" id="TIGR03061">
    <property type="entry name" value="pip_yhgE_Nterm"/>
    <property type="match status" value="1"/>
</dbReference>
<dbReference type="GO" id="GO:0140359">
    <property type="term" value="F:ABC-type transporter activity"/>
    <property type="evidence" value="ECO:0007669"/>
    <property type="project" value="InterPro"/>
</dbReference>
<dbReference type="GO" id="GO:0016020">
    <property type="term" value="C:membrane"/>
    <property type="evidence" value="ECO:0007669"/>
    <property type="project" value="UniProtKB-SubCell"/>
</dbReference>
<protein>
    <submittedName>
        <fullName evidence="7">YhgE/Pip domain-containing protein</fullName>
    </submittedName>
</protein>
<comment type="caution">
    <text evidence="7">The sequence shown here is derived from an EMBL/GenBank/DDBJ whole genome shotgun (WGS) entry which is preliminary data.</text>
</comment>
<feature type="transmembrane region" description="Helical" evidence="5">
    <location>
        <begin position="483"/>
        <end position="510"/>
    </location>
</feature>
<evidence type="ECO:0000256" key="1">
    <source>
        <dbReference type="ARBA" id="ARBA00004141"/>
    </source>
</evidence>
<feature type="transmembrane region" description="Helical" evidence="5">
    <location>
        <begin position="611"/>
        <end position="629"/>
    </location>
</feature>